<reference evidence="2" key="1">
    <citation type="submission" date="2023-04" db="EMBL/GenBank/DDBJ databases">
        <authorList>
            <consortium name="ELIXIR-Norway"/>
        </authorList>
    </citation>
    <scope>NUCLEOTIDE SEQUENCE [LARGE SCALE GENOMIC DNA]</scope>
</reference>
<dbReference type="Proteomes" id="UP001176941">
    <property type="component" value="Chromosome 4"/>
</dbReference>
<feature type="region of interest" description="Disordered" evidence="1">
    <location>
        <begin position="1"/>
        <end position="33"/>
    </location>
</feature>
<organism evidence="2 3">
    <name type="scientific">Rangifer tarandus platyrhynchus</name>
    <name type="common">Svalbard reindeer</name>
    <dbReference type="NCBI Taxonomy" id="3082113"/>
    <lineage>
        <taxon>Eukaryota</taxon>
        <taxon>Metazoa</taxon>
        <taxon>Chordata</taxon>
        <taxon>Craniata</taxon>
        <taxon>Vertebrata</taxon>
        <taxon>Euteleostomi</taxon>
        <taxon>Mammalia</taxon>
        <taxon>Eutheria</taxon>
        <taxon>Laurasiatheria</taxon>
        <taxon>Artiodactyla</taxon>
        <taxon>Ruminantia</taxon>
        <taxon>Pecora</taxon>
        <taxon>Cervidae</taxon>
        <taxon>Odocoileinae</taxon>
        <taxon>Rangifer</taxon>
    </lineage>
</organism>
<protein>
    <submittedName>
        <fullName evidence="2">Uncharacterized protein</fullName>
    </submittedName>
</protein>
<feature type="compositionally biased region" description="Polar residues" evidence="1">
    <location>
        <begin position="1"/>
        <end position="12"/>
    </location>
</feature>
<gene>
    <name evidence="2" type="ORF">MRATA1EN1_LOCUS23328</name>
</gene>
<sequence>MAPMFTSNQSLWDNGVRATSEGGGEEKKAHHEEKGHLEGVVVVVVVVVHRASAFAGSSPLAQAPAWSWVPPGDAWSWCLLSGVAVVVGPEGGENHSVGLSAAGREAQPSGYHWKDSDG</sequence>
<feature type="region of interest" description="Disordered" evidence="1">
    <location>
        <begin position="94"/>
        <end position="118"/>
    </location>
</feature>
<evidence type="ECO:0000256" key="1">
    <source>
        <dbReference type="SAM" id="MobiDB-lite"/>
    </source>
</evidence>
<feature type="compositionally biased region" description="Basic and acidic residues" evidence="1">
    <location>
        <begin position="24"/>
        <end position="33"/>
    </location>
</feature>
<name>A0ABN8ZN18_RANTA</name>
<proteinExistence type="predicted"/>
<keyword evidence="3" id="KW-1185">Reference proteome</keyword>
<accession>A0ABN8ZN18</accession>
<evidence type="ECO:0000313" key="2">
    <source>
        <dbReference type="EMBL" id="CAI9174366.1"/>
    </source>
</evidence>
<dbReference type="EMBL" id="OX459940">
    <property type="protein sequence ID" value="CAI9174366.1"/>
    <property type="molecule type" value="Genomic_DNA"/>
</dbReference>
<evidence type="ECO:0000313" key="3">
    <source>
        <dbReference type="Proteomes" id="UP001176941"/>
    </source>
</evidence>